<evidence type="ECO:0000313" key="2">
    <source>
        <dbReference type="Proteomes" id="UP000287853"/>
    </source>
</evidence>
<evidence type="ECO:0000313" key="1">
    <source>
        <dbReference type="EMBL" id="RWX47640.1"/>
    </source>
</evidence>
<gene>
    <name evidence="1" type="ORF">H206_06167</name>
</gene>
<comment type="caution">
    <text evidence="1">The sequence shown here is derived from an EMBL/GenBank/DDBJ whole genome shotgun (WGS) entry which is preliminary data.</text>
</comment>
<keyword evidence="2" id="KW-1185">Reference proteome</keyword>
<name>A0A3S3R9T4_9BACT</name>
<dbReference type="EMBL" id="MTKO01000030">
    <property type="protein sequence ID" value="RWX47640.1"/>
    <property type="molecule type" value="Genomic_DNA"/>
</dbReference>
<sequence>MRVTGRGRGFKSSIHIDNPFSPKPLILKKYIRRQASLTLLGNLPVLP</sequence>
<reference evidence="1 2" key="1">
    <citation type="submission" date="2017-01" db="EMBL/GenBank/DDBJ databases">
        <title>The cable genome- insights into the physiology and evolution of filamentous bacteria capable of sulfide oxidation via long distance electron transfer.</title>
        <authorList>
            <person name="Schreiber L."/>
            <person name="Bjerg J.T."/>
            <person name="Boggild A."/>
            <person name="Van De Vossenberg J."/>
            <person name="Meysman F."/>
            <person name="Nielsen L.P."/>
            <person name="Schramm A."/>
            <person name="Kjeldsen K.U."/>
        </authorList>
    </citation>
    <scope>NUCLEOTIDE SEQUENCE [LARGE SCALE GENOMIC DNA]</scope>
    <source>
        <strain evidence="1">MCF</strain>
    </source>
</reference>
<dbReference type="AlphaFoldDB" id="A0A3S3R9T4"/>
<accession>A0A3S3R9T4</accession>
<dbReference type="Proteomes" id="UP000287853">
    <property type="component" value="Unassembled WGS sequence"/>
</dbReference>
<organism evidence="1 2">
    <name type="scientific">Candidatus Electrothrix aarhusensis</name>
    <dbReference type="NCBI Taxonomy" id="1859131"/>
    <lineage>
        <taxon>Bacteria</taxon>
        <taxon>Pseudomonadati</taxon>
        <taxon>Thermodesulfobacteriota</taxon>
        <taxon>Desulfobulbia</taxon>
        <taxon>Desulfobulbales</taxon>
        <taxon>Desulfobulbaceae</taxon>
        <taxon>Candidatus Electrothrix</taxon>
    </lineage>
</organism>
<protein>
    <submittedName>
        <fullName evidence="1">Uncharacterized protein</fullName>
    </submittedName>
</protein>
<proteinExistence type="predicted"/>